<keyword evidence="2" id="KW-1185">Reference proteome</keyword>
<sequence length="70" mass="8024">MLEDKEVDDFLDLENKKGLPDNLIIKLDKNLITKQKLKQQLSISISILIILNQLQDQDSSSITKNMAKNQ</sequence>
<reference evidence="1" key="1">
    <citation type="submission" date="2021-06" db="EMBL/GenBank/DDBJ databases">
        <authorList>
            <person name="Kallberg Y."/>
            <person name="Tangrot J."/>
            <person name="Rosling A."/>
        </authorList>
    </citation>
    <scope>NUCLEOTIDE SEQUENCE</scope>
    <source>
        <strain evidence="1">FL966</strain>
    </source>
</reference>
<comment type="caution">
    <text evidence="1">The sequence shown here is derived from an EMBL/GenBank/DDBJ whole genome shotgun (WGS) entry which is preliminary data.</text>
</comment>
<dbReference type="EMBL" id="CAJVQA010025827">
    <property type="protein sequence ID" value="CAG8787194.1"/>
    <property type="molecule type" value="Genomic_DNA"/>
</dbReference>
<dbReference type="Proteomes" id="UP000789759">
    <property type="component" value="Unassembled WGS sequence"/>
</dbReference>
<organism evidence="1 2">
    <name type="scientific">Cetraspora pellucida</name>
    <dbReference type="NCBI Taxonomy" id="1433469"/>
    <lineage>
        <taxon>Eukaryota</taxon>
        <taxon>Fungi</taxon>
        <taxon>Fungi incertae sedis</taxon>
        <taxon>Mucoromycota</taxon>
        <taxon>Glomeromycotina</taxon>
        <taxon>Glomeromycetes</taxon>
        <taxon>Diversisporales</taxon>
        <taxon>Gigasporaceae</taxon>
        <taxon>Cetraspora</taxon>
    </lineage>
</organism>
<accession>A0A9N9JLS7</accession>
<gene>
    <name evidence="1" type="ORF">CPELLU_LOCUS16777</name>
</gene>
<proteinExistence type="predicted"/>
<name>A0A9N9JLS7_9GLOM</name>
<evidence type="ECO:0000313" key="2">
    <source>
        <dbReference type="Proteomes" id="UP000789759"/>
    </source>
</evidence>
<evidence type="ECO:0000313" key="1">
    <source>
        <dbReference type="EMBL" id="CAG8787194.1"/>
    </source>
</evidence>
<dbReference type="AlphaFoldDB" id="A0A9N9JLS7"/>
<protein>
    <submittedName>
        <fullName evidence="1">17803_t:CDS:1</fullName>
    </submittedName>
</protein>